<organism evidence="2 3">
    <name type="scientific">Streptococcus henryi</name>
    <dbReference type="NCBI Taxonomy" id="439219"/>
    <lineage>
        <taxon>Bacteria</taxon>
        <taxon>Bacillati</taxon>
        <taxon>Bacillota</taxon>
        <taxon>Bacilli</taxon>
        <taxon>Lactobacillales</taxon>
        <taxon>Streptococcaceae</taxon>
        <taxon>Streptococcus</taxon>
    </lineage>
</organism>
<name>A0A1G6AFP7_9STRE</name>
<keyword evidence="2" id="KW-0238">DNA-binding</keyword>
<evidence type="ECO:0000313" key="2">
    <source>
        <dbReference type="EMBL" id="SDB07249.1"/>
    </source>
</evidence>
<evidence type="ECO:0000313" key="3">
    <source>
        <dbReference type="Proteomes" id="UP000182508"/>
    </source>
</evidence>
<keyword evidence="3" id="KW-1185">Reference proteome</keyword>
<reference evidence="2 3" key="1">
    <citation type="submission" date="2016-10" db="EMBL/GenBank/DDBJ databases">
        <authorList>
            <person name="de Groot N.N."/>
        </authorList>
    </citation>
    <scope>NUCLEOTIDE SEQUENCE [LARGE SCALE GENOMIC DNA]</scope>
    <source>
        <strain evidence="2 3">A-4</strain>
    </source>
</reference>
<dbReference type="GO" id="GO:0006950">
    <property type="term" value="P:response to stress"/>
    <property type="evidence" value="ECO:0007669"/>
    <property type="project" value="TreeGrafter"/>
</dbReference>
<dbReference type="Gene3D" id="1.10.10.10">
    <property type="entry name" value="Winged helix-like DNA-binding domain superfamily/Winged helix DNA-binding domain"/>
    <property type="match status" value="1"/>
</dbReference>
<dbReference type="PROSITE" id="PS50995">
    <property type="entry name" value="HTH_MARR_2"/>
    <property type="match status" value="1"/>
</dbReference>
<proteinExistence type="predicted"/>
<feature type="domain" description="HTH marR-type" evidence="1">
    <location>
        <begin position="1"/>
        <end position="133"/>
    </location>
</feature>
<gene>
    <name evidence="2" type="ORF">SAMN02910293_00358</name>
</gene>
<dbReference type="PANTHER" id="PTHR33164:SF43">
    <property type="entry name" value="HTH-TYPE TRANSCRIPTIONAL REPRESSOR YETL"/>
    <property type="match status" value="1"/>
</dbReference>
<dbReference type="InterPro" id="IPR000835">
    <property type="entry name" value="HTH_MarR-typ"/>
</dbReference>
<dbReference type="InterPro" id="IPR036390">
    <property type="entry name" value="WH_DNA-bd_sf"/>
</dbReference>
<protein>
    <submittedName>
        <fullName evidence="2">DNA-binding transcriptional regulator, MarR family</fullName>
    </submittedName>
</protein>
<dbReference type="SUPFAM" id="SSF46785">
    <property type="entry name" value="Winged helix' DNA-binding domain"/>
    <property type="match status" value="1"/>
</dbReference>
<dbReference type="SMART" id="SM00347">
    <property type="entry name" value="HTH_MARR"/>
    <property type="match status" value="1"/>
</dbReference>
<dbReference type="STRING" id="439219.SAMN02910293_00358"/>
<dbReference type="InterPro" id="IPR036388">
    <property type="entry name" value="WH-like_DNA-bd_sf"/>
</dbReference>
<dbReference type="Pfam" id="PF12802">
    <property type="entry name" value="MarR_2"/>
    <property type="match status" value="1"/>
</dbReference>
<dbReference type="EMBL" id="FMXP01000004">
    <property type="protein sequence ID" value="SDB07249.1"/>
    <property type="molecule type" value="Genomic_DNA"/>
</dbReference>
<dbReference type="GO" id="GO:0003700">
    <property type="term" value="F:DNA-binding transcription factor activity"/>
    <property type="evidence" value="ECO:0007669"/>
    <property type="project" value="InterPro"/>
</dbReference>
<dbReference type="RefSeq" id="WP_074485090.1">
    <property type="nucleotide sequence ID" value="NZ_FMXP01000004.1"/>
</dbReference>
<evidence type="ECO:0000259" key="1">
    <source>
        <dbReference type="PROSITE" id="PS50995"/>
    </source>
</evidence>
<accession>A0A1G6AFP7</accession>
<dbReference type="AlphaFoldDB" id="A0A1G6AFP7"/>
<dbReference type="PANTHER" id="PTHR33164">
    <property type="entry name" value="TRANSCRIPTIONAL REGULATOR, MARR FAMILY"/>
    <property type="match status" value="1"/>
</dbReference>
<dbReference type="Proteomes" id="UP000182508">
    <property type="component" value="Unassembled WGS sequence"/>
</dbReference>
<dbReference type="InterPro" id="IPR039422">
    <property type="entry name" value="MarR/SlyA-like"/>
</dbReference>
<sequence>MISRAEEFCQLRQDIELVYDNFARMNGLSYTALYTLNAINSIEKCTQKKICAQSFMPKQTINSVMKGLVDKGWVELITCKTDARERIACFTEKGKEEVLPLLTKIQEAETEAIAAFSEEEQLKLISMMRTYDEIFKEKMLARDEEEE</sequence>
<dbReference type="GO" id="GO:0003677">
    <property type="term" value="F:DNA binding"/>
    <property type="evidence" value="ECO:0007669"/>
    <property type="project" value="UniProtKB-KW"/>
</dbReference>